<reference evidence="2" key="1">
    <citation type="journal article" date="2014" name="Int. J. Syst. Evol. Microbiol.">
        <title>Complete genome sequence of Corynebacterium casei LMG S-19264T (=DSM 44701T), isolated from a smear-ripened cheese.</title>
        <authorList>
            <consortium name="US DOE Joint Genome Institute (JGI-PGF)"/>
            <person name="Walter F."/>
            <person name="Albersmeier A."/>
            <person name="Kalinowski J."/>
            <person name="Ruckert C."/>
        </authorList>
    </citation>
    <scope>NUCLEOTIDE SEQUENCE</scope>
    <source>
        <strain evidence="2">JCM 3091</strain>
    </source>
</reference>
<dbReference type="AlphaFoldDB" id="A0A8J3FHU2"/>
<protein>
    <recommendedName>
        <fullName evidence="4">Peptidase inhibitor family I36</fullName>
    </recommendedName>
</protein>
<feature type="chain" id="PRO_5039095529" description="Peptidase inhibitor family I36" evidence="1">
    <location>
        <begin position="20"/>
        <end position="123"/>
    </location>
</feature>
<name>A0A8J3FHU2_9ACTN</name>
<keyword evidence="3" id="KW-1185">Reference proteome</keyword>
<dbReference type="RefSeq" id="WP_189113336.1">
    <property type="nucleotide sequence ID" value="NZ_BMQC01000003.1"/>
</dbReference>
<dbReference type="Pfam" id="PF03995">
    <property type="entry name" value="Inhibitor_I36"/>
    <property type="match status" value="1"/>
</dbReference>
<dbReference type="SUPFAM" id="SSF49695">
    <property type="entry name" value="gamma-Crystallin-like"/>
    <property type="match status" value="1"/>
</dbReference>
<evidence type="ECO:0008006" key="4">
    <source>
        <dbReference type="Google" id="ProtNLM"/>
    </source>
</evidence>
<evidence type="ECO:0000256" key="1">
    <source>
        <dbReference type="SAM" id="SignalP"/>
    </source>
</evidence>
<dbReference type="Gene3D" id="2.60.20.10">
    <property type="entry name" value="Crystallins"/>
    <property type="match status" value="1"/>
</dbReference>
<organism evidence="2 3">
    <name type="scientific">Pilimelia terevasa</name>
    <dbReference type="NCBI Taxonomy" id="53372"/>
    <lineage>
        <taxon>Bacteria</taxon>
        <taxon>Bacillati</taxon>
        <taxon>Actinomycetota</taxon>
        <taxon>Actinomycetes</taxon>
        <taxon>Micromonosporales</taxon>
        <taxon>Micromonosporaceae</taxon>
        <taxon>Pilimelia</taxon>
    </lineage>
</organism>
<comment type="caution">
    <text evidence="2">The sequence shown here is derived from an EMBL/GenBank/DDBJ whole genome shotgun (WGS) entry which is preliminary data.</text>
</comment>
<sequence length="123" mass="13241">MRTVLKAAAAALATLVAGAALQVTTTGAAQAEWKDCPDRYVCLWGDGNYAGRYRFQPEHDLFVSNIGPAMNDLTTSIWNRTGRKVCFYNDINYQGQLLCLDGGGSTANVGAGANDRISSFQPF</sequence>
<dbReference type="Proteomes" id="UP000662200">
    <property type="component" value="Unassembled WGS sequence"/>
</dbReference>
<reference evidence="2" key="2">
    <citation type="submission" date="2020-09" db="EMBL/GenBank/DDBJ databases">
        <authorList>
            <person name="Sun Q."/>
            <person name="Ohkuma M."/>
        </authorList>
    </citation>
    <scope>NUCLEOTIDE SEQUENCE</scope>
    <source>
        <strain evidence="2">JCM 3091</strain>
    </source>
</reference>
<dbReference type="EMBL" id="BMQC01000003">
    <property type="protein sequence ID" value="GGK22538.1"/>
    <property type="molecule type" value="Genomic_DNA"/>
</dbReference>
<keyword evidence="1" id="KW-0732">Signal</keyword>
<evidence type="ECO:0000313" key="3">
    <source>
        <dbReference type="Proteomes" id="UP000662200"/>
    </source>
</evidence>
<dbReference type="InterPro" id="IPR011024">
    <property type="entry name" value="G_crystallin-like"/>
</dbReference>
<proteinExistence type="predicted"/>
<feature type="signal peptide" evidence="1">
    <location>
        <begin position="1"/>
        <end position="19"/>
    </location>
</feature>
<evidence type="ECO:0000313" key="2">
    <source>
        <dbReference type="EMBL" id="GGK22538.1"/>
    </source>
</evidence>
<accession>A0A8J3FHU2</accession>
<gene>
    <name evidence="2" type="ORF">GCM10010124_13810</name>
</gene>